<keyword evidence="4 13" id="KW-0963">Cytoplasm</keyword>
<keyword evidence="14" id="KW-0175">Coiled coil</keyword>
<evidence type="ECO:0000256" key="14">
    <source>
        <dbReference type="SAM" id="Coils"/>
    </source>
</evidence>
<keyword evidence="8 13" id="KW-0238">DNA-binding</keyword>
<sequence>MTHCSVDELRTGLANATKETHNLWEENKDLQVFICLFSFYNTLVGRFVNDLNEISRIQQAIAQLEREHRQDQLQHARHSMTEMQRRASQLYSVLTTKREEIVKKLNDGTNFVALLQNQLISERLFDWKNRQKLAQVGVPFDNRDVMLDEIQMEFEFLAEQNWQLHMFASWTLDLLTRGPQVNDSHAHSTASNLTTLADQLTKLLFMLISQSFVVSVQPEPVLKTQHKFVTEASEFSGTIKFQYEFVSPSFFFLNLTFCHIYEIEEIQVRLLIGDKLGIRQHLVNTNVTVKIIAEEEAKLLSATQMNHKDIKTVGSISNDYEKMTMDERGHMAAKFNNSKLTRIAHRKPPPKGAAADMKCSASAQAATDQKYALLFHISPFQLGNLGKFDVWTLSLPLMVTVHGSQDCDAQGAIIWHRAFASVSRSPGTTDITAVAWKDLAHVLRHKFTLFTGARRPLSDSDLNYLSEKLLLPNVPDQKPITFHRFAKQNLRDDVSFSFWEWFFSIMQLIKQKLLKFWDEGWLVGFISKQDASQSMMLSSHPTFLLRFSDTQTGAVSIGFVCEDDDGQKVPFHLAPFSIKDLDQLSLAQRIASCPQLKEIKYLYPHMDKDEMLRYFDSEERNRGGPDSPTGYIQSEIVMVAKTTNKPSSASVFSGGDSPSPLSVQSKLDWSPGEVIQPIQSMDIGDDLASMLSSSGLDGCNNQGDVESLLGPGFRPQLPSQPLQHVDLSFVDSYNNPAFYRHE</sequence>
<organism evidence="16 17">
    <name type="scientific">Ancylostoma duodenale</name>
    <dbReference type="NCBI Taxonomy" id="51022"/>
    <lineage>
        <taxon>Eukaryota</taxon>
        <taxon>Metazoa</taxon>
        <taxon>Ecdysozoa</taxon>
        <taxon>Nematoda</taxon>
        <taxon>Chromadorea</taxon>
        <taxon>Rhabditida</taxon>
        <taxon>Rhabditina</taxon>
        <taxon>Rhabditomorpha</taxon>
        <taxon>Strongyloidea</taxon>
        <taxon>Ancylostomatidae</taxon>
        <taxon>Ancylostomatinae</taxon>
        <taxon>Ancylostoma</taxon>
    </lineage>
</organism>
<keyword evidence="17" id="KW-1185">Reference proteome</keyword>
<reference evidence="16 17" key="1">
    <citation type="submission" date="2013-12" db="EMBL/GenBank/DDBJ databases">
        <title>Draft genome of the parsitic nematode Ancylostoma duodenale.</title>
        <authorList>
            <person name="Mitreva M."/>
        </authorList>
    </citation>
    <scope>NUCLEOTIDE SEQUENCE [LARGE SCALE GENOMIC DNA]</scope>
    <source>
        <strain evidence="16 17">Zhejiang</strain>
    </source>
</reference>
<evidence type="ECO:0000256" key="9">
    <source>
        <dbReference type="ARBA" id="ARBA00023159"/>
    </source>
</evidence>
<keyword evidence="7 13" id="KW-0805">Transcription regulation</keyword>
<dbReference type="Pfam" id="PF02864">
    <property type="entry name" value="STAT_bind"/>
    <property type="match status" value="1"/>
</dbReference>
<dbReference type="OrthoDB" id="19300at2759"/>
<dbReference type="Pfam" id="PF00017">
    <property type="entry name" value="SH2"/>
    <property type="match status" value="1"/>
</dbReference>
<dbReference type="PANTHER" id="PTHR11801">
    <property type="entry name" value="SIGNAL TRANSDUCER AND ACTIVATOR OF TRANSCRIPTION"/>
    <property type="match status" value="1"/>
</dbReference>
<evidence type="ECO:0000256" key="2">
    <source>
        <dbReference type="ARBA" id="ARBA00004496"/>
    </source>
</evidence>
<dbReference type="InterPro" id="IPR013801">
    <property type="entry name" value="STAT_TF_DNA-bd"/>
</dbReference>
<proteinExistence type="inferred from homology"/>
<evidence type="ECO:0000256" key="13">
    <source>
        <dbReference type="RuleBase" id="RU046415"/>
    </source>
</evidence>
<evidence type="ECO:0000256" key="10">
    <source>
        <dbReference type="ARBA" id="ARBA00023163"/>
    </source>
</evidence>
<feature type="coiled-coil region" evidence="14">
    <location>
        <begin position="47"/>
        <end position="74"/>
    </location>
</feature>
<evidence type="ECO:0000256" key="5">
    <source>
        <dbReference type="ARBA" id="ARBA00022553"/>
    </source>
</evidence>
<dbReference type="Proteomes" id="UP000054047">
    <property type="component" value="Unassembled WGS sequence"/>
</dbReference>
<dbReference type="InterPro" id="IPR001217">
    <property type="entry name" value="STAT"/>
</dbReference>
<evidence type="ECO:0000256" key="8">
    <source>
        <dbReference type="ARBA" id="ARBA00023125"/>
    </source>
</evidence>
<evidence type="ECO:0000259" key="15">
    <source>
        <dbReference type="PROSITE" id="PS50001"/>
    </source>
</evidence>
<evidence type="ECO:0000256" key="3">
    <source>
        <dbReference type="ARBA" id="ARBA00005586"/>
    </source>
</evidence>
<dbReference type="EMBL" id="KN726676">
    <property type="protein sequence ID" value="KIH67486.1"/>
    <property type="molecule type" value="Genomic_DNA"/>
</dbReference>
<evidence type="ECO:0000313" key="16">
    <source>
        <dbReference type="EMBL" id="KIH67486.1"/>
    </source>
</evidence>
<comment type="subcellular location">
    <subcellularLocation>
        <location evidence="2 13">Cytoplasm</location>
    </subcellularLocation>
    <subcellularLocation>
        <location evidence="1 13">Nucleus</location>
    </subcellularLocation>
</comment>
<evidence type="ECO:0000256" key="7">
    <source>
        <dbReference type="ARBA" id="ARBA00023015"/>
    </source>
</evidence>
<dbReference type="SUPFAM" id="SSF49417">
    <property type="entry name" value="p53-like transcription factors"/>
    <property type="match status" value="1"/>
</dbReference>
<dbReference type="InterPro" id="IPR036860">
    <property type="entry name" value="SH2_dom_sf"/>
</dbReference>
<gene>
    <name evidence="16" type="ORF">ANCDUO_02182</name>
</gene>
<evidence type="ECO:0000313" key="17">
    <source>
        <dbReference type="Proteomes" id="UP000054047"/>
    </source>
</evidence>
<accession>A0A0C2HD58</accession>
<feature type="domain" description="SH2" evidence="15">
    <location>
        <begin position="521"/>
        <end position="603"/>
    </location>
</feature>
<dbReference type="CDD" id="cd14801">
    <property type="entry name" value="STAT_DBD"/>
    <property type="match status" value="1"/>
</dbReference>
<dbReference type="CDD" id="cd09919">
    <property type="entry name" value="SH2_STAT_family"/>
    <property type="match status" value="1"/>
</dbReference>
<keyword evidence="9 13" id="KW-0010">Activator</keyword>
<keyword evidence="5 13" id="KW-0597">Phosphoprotein</keyword>
<keyword evidence="6 12" id="KW-0727">SH2 domain</keyword>
<dbReference type="Pfam" id="PF21354">
    <property type="entry name" value="STAT_linker"/>
    <property type="match status" value="1"/>
</dbReference>
<dbReference type="GO" id="GO:0005634">
    <property type="term" value="C:nucleus"/>
    <property type="evidence" value="ECO:0007669"/>
    <property type="project" value="UniProtKB-SubCell"/>
</dbReference>
<dbReference type="GO" id="GO:0003677">
    <property type="term" value="F:DNA binding"/>
    <property type="evidence" value="ECO:0007669"/>
    <property type="project" value="UniProtKB-KW"/>
</dbReference>
<dbReference type="Gene3D" id="2.60.40.630">
    <property type="entry name" value="STAT transcription factor, DNA-binding domain"/>
    <property type="match status" value="1"/>
</dbReference>
<dbReference type="InterPro" id="IPR013800">
    <property type="entry name" value="STAT_TF_alpha"/>
</dbReference>
<dbReference type="FunFam" id="1.20.1050.20:FF:000007">
    <property type="entry name" value="Signal transducer and activator of transcription 1"/>
    <property type="match status" value="1"/>
</dbReference>
<dbReference type="FunFam" id="1.10.238.10:FF:000493">
    <property type="entry name" value="Signal transducer and activator of transcription"/>
    <property type="match status" value="1"/>
</dbReference>
<dbReference type="GO" id="GO:0003700">
    <property type="term" value="F:DNA-binding transcription factor activity"/>
    <property type="evidence" value="ECO:0007669"/>
    <property type="project" value="InterPro"/>
</dbReference>
<dbReference type="InterPro" id="IPR008967">
    <property type="entry name" value="p53-like_TF_DNA-bd_sf"/>
</dbReference>
<dbReference type="SUPFAM" id="SSF55550">
    <property type="entry name" value="SH2 domain"/>
    <property type="match status" value="1"/>
</dbReference>
<evidence type="ECO:0000256" key="11">
    <source>
        <dbReference type="ARBA" id="ARBA00023242"/>
    </source>
</evidence>
<dbReference type="PROSITE" id="PS50001">
    <property type="entry name" value="SH2"/>
    <property type="match status" value="1"/>
</dbReference>
<dbReference type="Pfam" id="PF01017">
    <property type="entry name" value="STAT_alpha"/>
    <property type="match status" value="1"/>
</dbReference>
<dbReference type="Gene3D" id="3.30.505.10">
    <property type="entry name" value="SH2 domain"/>
    <property type="match status" value="1"/>
</dbReference>
<comment type="similarity">
    <text evidence="3 13">Belongs to the transcription factor STAT family.</text>
</comment>
<evidence type="ECO:0000256" key="12">
    <source>
        <dbReference type="PROSITE-ProRule" id="PRU00191"/>
    </source>
</evidence>
<dbReference type="CDD" id="cd14786">
    <property type="entry name" value="STAT_CCD"/>
    <property type="match status" value="1"/>
</dbReference>
<dbReference type="InterPro" id="IPR048988">
    <property type="entry name" value="STAT_linker"/>
</dbReference>
<dbReference type="InterPro" id="IPR015988">
    <property type="entry name" value="STAT_TF_CC"/>
</dbReference>
<protein>
    <recommendedName>
        <fullName evidence="13">Signal transducer and activator of transcription</fullName>
    </recommendedName>
</protein>
<dbReference type="Gene3D" id="1.20.1050.20">
    <property type="entry name" value="STAT transcription factor, all-alpha domain"/>
    <property type="match status" value="1"/>
</dbReference>
<name>A0A0C2HD58_9BILA</name>
<dbReference type="AlphaFoldDB" id="A0A0C2HD58"/>
<dbReference type="Gene3D" id="1.10.238.10">
    <property type="entry name" value="EF-hand"/>
    <property type="match status" value="1"/>
</dbReference>
<evidence type="ECO:0000256" key="1">
    <source>
        <dbReference type="ARBA" id="ARBA00004123"/>
    </source>
</evidence>
<dbReference type="GO" id="GO:0007165">
    <property type="term" value="P:signal transduction"/>
    <property type="evidence" value="ECO:0007669"/>
    <property type="project" value="InterPro"/>
</dbReference>
<evidence type="ECO:0000256" key="4">
    <source>
        <dbReference type="ARBA" id="ARBA00022490"/>
    </source>
</evidence>
<dbReference type="GO" id="GO:0005737">
    <property type="term" value="C:cytoplasm"/>
    <property type="evidence" value="ECO:0007669"/>
    <property type="project" value="UniProtKB-SubCell"/>
</dbReference>
<dbReference type="SUPFAM" id="SSF47655">
    <property type="entry name" value="STAT"/>
    <property type="match status" value="1"/>
</dbReference>
<evidence type="ECO:0000256" key="6">
    <source>
        <dbReference type="ARBA" id="ARBA00022999"/>
    </source>
</evidence>
<dbReference type="InterPro" id="IPR000980">
    <property type="entry name" value="SH2"/>
</dbReference>
<keyword evidence="11 13" id="KW-0539">Nucleus</keyword>
<keyword evidence="10 13" id="KW-0804">Transcription</keyword>
<dbReference type="InterPro" id="IPR012345">
    <property type="entry name" value="STAT_TF_DNA-bd_N"/>
</dbReference>